<name>A0AAD1ELU0_9MICO</name>
<dbReference type="SMART" id="SM00487">
    <property type="entry name" value="DEXDc"/>
    <property type="match status" value="1"/>
</dbReference>
<dbReference type="AlphaFoldDB" id="A0AAD1ELU0"/>
<dbReference type="InterPro" id="IPR014001">
    <property type="entry name" value="Helicase_ATP-bd"/>
</dbReference>
<dbReference type="KEGG" id="ria:C7V51_05545"/>
<gene>
    <name evidence="4" type="ORF">C7V51_05545</name>
</gene>
<dbReference type="InterPro" id="IPR038718">
    <property type="entry name" value="SNF2-like_sf"/>
</dbReference>
<dbReference type="RefSeq" id="WP_104264591.1">
    <property type="nucleotide sequence ID" value="NZ_CP028130.1"/>
</dbReference>
<evidence type="ECO:0000313" key="4">
    <source>
        <dbReference type="EMBL" id="AZZ55407.1"/>
    </source>
</evidence>
<feature type="domain" description="Helicase C-terminal" evidence="3">
    <location>
        <begin position="932"/>
        <end position="1084"/>
    </location>
</feature>
<organism evidence="4 5">
    <name type="scientific">Rathayibacter iranicus</name>
    <dbReference type="NCBI Taxonomy" id="59737"/>
    <lineage>
        <taxon>Bacteria</taxon>
        <taxon>Bacillati</taxon>
        <taxon>Actinomycetota</taxon>
        <taxon>Actinomycetes</taxon>
        <taxon>Micrococcales</taxon>
        <taxon>Microbacteriaceae</taxon>
        <taxon>Rathayibacter</taxon>
    </lineage>
</organism>
<evidence type="ECO:0008006" key="6">
    <source>
        <dbReference type="Google" id="ProtNLM"/>
    </source>
</evidence>
<evidence type="ECO:0000313" key="5">
    <source>
        <dbReference type="Proteomes" id="UP000283946"/>
    </source>
</evidence>
<evidence type="ECO:0000259" key="3">
    <source>
        <dbReference type="PROSITE" id="PS51194"/>
    </source>
</evidence>
<dbReference type="GO" id="GO:0016787">
    <property type="term" value="F:hydrolase activity"/>
    <property type="evidence" value="ECO:0007669"/>
    <property type="project" value="UniProtKB-KW"/>
</dbReference>
<dbReference type="EMBL" id="CP028130">
    <property type="protein sequence ID" value="AZZ55407.1"/>
    <property type="molecule type" value="Genomic_DNA"/>
</dbReference>
<reference evidence="4 5" key="1">
    <citation type="submission" date="2018-03" db="EMBL/GenBank/DDBJ databases">
        <title>Bacteriophage NCPPB3778 and a type I-E CRISPR drive the evolution of the US Biological Select Agent, Rathayibacter toxicus.</title>
        <authorList>
            <person name="Davis E.W.II."/>
            <person name="Tabima J.F."/>
            <person name="Weisberg A.J."/>
            <person name="Dantas Lopes L."/>
            <person name="Wiseman M.S."/>
            <person name="Wiseman M.S."/>
            <person name="Pupko T."/>
            <person name="Belcher M.S."/>
            <person name="Sechler A.J."/>
            <person name="Tancos M.A."/>
            <person name="Schroeder B.K."/>
            <person name="Murray T.D."/>
            <person name="Luster D.G."/>
            <person name="Schneider W.L."/>
            <person name="Rogers E."/>
            <person name="Andreote F.D."/>
            <person name="Grunwald N.J."/>
            <person name="Putnam M.L."/>
            <person name="Chang J.H."/>
        </authorList>
    </citation>
    <scope>NUCLEOTIDE SEQUENCE [LARGE SCALE GENOMIC DNA]</scope>
    <source>
        <strain evidence="4 5">NCCPB 2253</strain>
    </source>
</reference>
<dbReference type="Pfam" id="PF00176">
    <property type="entry name" value="SNF2-rel_dom"/>
    <property type="match status" value="1"/>
</dbReference>
<protein>
    <recommendedName>
        <fullName evidence="6">Helicase</fullName>
    </recommendedName>
</protein>
<keyword evidence="1" id="KW-0378">Hydrolase</keyword>
<dbReference type="PANTHER" id="PTHR10799">
    <property type="entry name" value="SNF2/RAD54 HELICASE FAMILY"/>
    <property type="match status" value="1"/>
</dbReference>
<evidence type="ECO:0000259" key="2">
    <source>
        <dbReference type="PROSITE" id="PS51192"/>
    </source>
</evidence>
<dbReference type="Gene3D" id="3.40.50.10810">
    <property type="entry name" value="Tandem AAA-ATPase domain"/>
    <property type="match status" value="1"/>
</dbReference>
<dbReference type="Pfam" id="PF00271">
    <property type="entry name" value="Helicase_C"/>
    <property type="match status" value="1"/>
</dbReference>
<dbReference type="InterPro" id="IPR027417">
    <property type="entry name" value="P-loop_NTPase"/>
</dbReference>
<dbReference type="PROSITE" id="PS51192">
    <property type="entry name" value="HELICASE_ATP_BIND_1"/>
    <property type="match status" value="1"/>
</dbReference>
<evidence type="ECO:0000256" key="1">
    <source>
        <dbReference type="ARBA" id="ARBA00022801"/>
    </source>
</evidence>
<dbReference type="Proteomes" id="UP000283946">
    <property type="component" value="Chromosome"/>
</dbReference>
<dbReference type="InterPro" id="IPR013663">
    <property type="entry name" value="Helicase_SWF/SNF/SWI_bac"/>
</dbReference>
<dbReference type="SUPFAM" id="SSF52540">
    <property type="entry name" value="P-loop containing nucleoside triphosphate hydrolases"/>
    <property type="match status" value="2"/>
</dbReference>
<feature type="domain" description="Helicase ATP-binding" evidence="2">
    <location>
        <begin position="646"/>
        <end position="809"/>
    </location>
</feature>
<dbReference type="SMART" id="SM00490">
    <property type="entry name" value="HELICc"/>
    <property type="match status" value="1"/>
</dbReference>
<accession>A0AAD1ELU0</accession>
<dbReference type="Gene3D" id="3.40.50.300">
    <property type="entry name" value="P-loop containing nucleotide triphosphate hydrolases"/>
    <property type="match status" value="1"/>
</dbReference>
<dbReference type="InterPro" id="IPR049730">
    <property type="entry name" value="SNF2/RAD54-like_C"/>
</dbReference>
<dbReference type="CDD" id="cd18793">
    <property type="entry name" value="SF2_C_SNF"/>
    <property type="match status" value="1"/>
</dbReference>
<sequence>MAIHFDDDLIAETTSESALDQGRRLLHTGLVTELMRSDEGPWRRLRCLVRSEKRDPRAAPIAIVTFDVDAAEGMIHVDCTADGPDGCAHLAAVMLYFRDAPGDGQNSLPARAEKTTQMPKWRRSLDRILPEQQGEGEPVALLLEIHRDTPSPSSWLSEPGRKSPYLALRPAVRGTRGTWIRSRVEWNRTSTKVQTDHAAIVAEFVDLARLAQNRGSSFIAQSYELPLWLPADALPSRGLWSLLESAVSAGVQLVHAANTEQPAVRLLDEPVRVLFDGRRARKRLRLVPTLEINGALVDSGDIFLFGDPAVGVAWTVDQGTKRETLVLAPTTAPITPELRELFGSPLSIPESEEKEFIAAYLPRLRSLAPITSGDGSFEDEGPLPPSLVLSLQHADVPGAEIEWNWRYGEDDLARSFPLHSSATSVGRDPAAEAVLLQEIRRALDGADFLWADAGDVIPEQTLTGAQTAVLVADVLPMLRSIEHVVVEERGSSPQYRAADEAPRISITVDDTDQHDWFDLDVSVSIEGEIVPFVELFAALSREEQFFLLPSGVFFPLDGPEFATLRSVIEEAKTLNDRDVNHLRIGRYQVDLWHELVALGVEASQSRRWRGIVDGLSDTALLEAVEPPEEFTATLRGYQEAGLSWLHFLRANGLGGVLADDMGLGKTIQAIAMMAIAHQAQPDAAPFLVVAPTSVVGNWAHESRAFAPHLRVLTVTETERRRGLPLHEAVEGMHIVVTSYALFRLEFEDYQALEWSGLLLDEAQMIKNHASRGYRCARLLDVPFKLAISGTPMENNLLELWALVSLTCPGLLGGLKHFTEYYRNPIEREHDAPRLQQLQRRLRPFLLRRTKELVATDLPPKQEQILELELHPAHRKIYDTRLQRERQKVLGLVENFDANRFQIFSSLTMLRQLALDATLGDDANTAADIPSAKLDALLEIVSEAVAEGHKVLVFSQFTRFLGRARDRATAAGIPSAYLDGSTSRRAAVIDTFTSGGAPVFFVSLKAGGFGLNLTEADYCILLDPWWNPATEAQAIDRTHRIGQTRPVMVYRLVSKNTIESKVMALKAKKATLFGEVMDSTDGEVSSLSADDIRALLN</sequence>
<dbReference type="InterPro" id="IPR001650">
    <property type="entry name" value="Helicase_C-like"/>
</dbReference>
<dbReference type="Pfam" id="PF08455">
    <property type="entry name" value="SNF2_assoc"/>
    <property type="match status" value="1"/>
</dbReference>
<dbReference type="InterPro" id="IPR000330">
    <property type="entry name" value="SNF2_N"/>
</dbReference>
<proteinExistence type="predicted"/>
<dbReference type="GO" id="GO:0005524">
    <property type="term" value="F:ATP binding"/>
    <property type="evidence" value="ECO:0007669"/>
    <property type="project" value="InterPro"/>
</dbReference>
<dbReference type="PROSITE" id="PS51194">
    <property type="entry name" value="HELICASE_CTER"/>
    <property type="match status" value="1"/>
</dbReference>